<dbReference type="GO" id="GO:0016491">
    <property type="term" value="F:oxidoreductase activity"/>
    <property type="evidence" value="ECO:0007669"/>
    <property type="project" value="InterPro"/>
</dbReference>
<dbReference type="InterPro" id="IPR036812">
    <property type="entry name" value="NAD(P)_OxRdtase_dom_sf"/>
</dbReference>
<dbReference type="Gene3D" id="3.20.20.100">
    <property type="entry name" value="NADP-dependent oxidoreductase domain"/>
    <property type="match status" value="1"/>
</dbReference>
<evidence type="ECO:0000259" key="1">
    <source>
        <dbReference type="Pfam" id="PF00248"/>
    </source>
</evidence>
<protein>
    <recommendedName>
        <fullName evidence="1">NADP-dependent oxidoreductase domain-containing protein</fullName>
    </recommendedName>
</protein>
<dbReference type="InterPro" id="IPR018170">
    <property type="entry name" value="Aldo/ket_reductase_CS"/>
</dbReference>
<dbReference type="PANTHER" id="PTHR11732">
    <property type="entry name" value="ALDO/KETO REDUCTASE"/>
    <property type="match status" value="1"/>
</dbReference>
<evidence type="ECO:0000313" key="2">
    <source>
        <dbReference type="EMBL" id="CAD7451991.1"/>
    </source>
</evidence>
<dbReference type="Pfam" id="PF00248">
    <property type="entry name" value="Aldo_ket_red"/>
    <property type="match status" value="1"/>
</dbReference>
<sequence>MLFPAPDETCSEASNGSIELGCAQGVGGGCEYLQATIPLHFLVSVDPVIPRSSGRCVSCKQSRVGYVGNFRPPTICELSSTGHVGVFKPRRCTTCELSPAGHSGTLRVLYSLLAWSSCSCRREEKEEGNHAYLYLQHIPGSVLTFPNPVQSTTHLERYDWLSVFARSSNSGYRHIDTAYNYNNEDAIGRALKRWLSAEDHHREDLFIATKAFWVGLLALPCREELSEDHRRTFTGVIGDNHAADPSRGSVTVVESTL</sequence>
<dbReference type="EMBL" id="OE000023">
    <property type="protein sequence ID" value="CAD7451991.1"/>
    <property type="molecule type" value="Genomic_DNA"/>
</dbReference>
<dbReference type="InterPro" id="IPR023210">
    <property type="entry name" value="NADP_OxRdtase_dom"/>
</dbReference>
<dbReference type="SUPFAM" id="SSF51430">
    <property type="entry name" value="NAD(P)-linked oxidoreductase"/>
    <property type="match status" value="1"/>
</dbReference>
<dbReference type="AlphaFoldDB" id="A0A7R9FEB8"/>
<accession>A0A7R9FEB8</accession>
<dbReference type="InterPro" id="IPR020471">
    <property type="entry name" value="AKR"/>
</dbReference>
<name>A0A7R9FEB8_9NEOP</name>
<organism evidence="2">
    <name type="scientific">Timema tahoe</name>
    <dbReference type="NCBI Taxonomy" id="61484"/>
    <lineage>
        <taxon>Eukaryota</taxon>
        <taxon>Metazoa</taxon>
        <taxon>Ecdysozoa</taxon>
        <taxon>Arthropoda</taxon>
        <taxon>Hexapoda</taxon>
        <taxon>Insecta</taxon>
        <taxon>Pterygota</taxon>
        <taxon>Neoptera</taxon>
        <taxon>Polyneoptera</taxon>
        <taxon>Phasmatodea</taxon>
        <taxon>Timematodea</taxon>
        <taxon>Timematoidea</taxon>
        <taxon>Timematidae</taxon>
        <taxon>Timema</taxon>
    </lineage>
</organism>
<gene>
    <name evidence="2" type="ORF">TTEB3V08_LOCUS185</name>
</gene>
<proteinExistence type="predicted"/>
<dbReference type="PROSITE" id="PS00798">
    <property type="entry name" value="ALDOKETO_REDUCTASE_1"/>
    <property type="match status" value="1"/>
</dbReference>
<feature type="domain" description="NADP-dependent oxidoreductase" evidence="1">
    <location>
        <begin position="170"/>
        <end position="213"/>
    </location>
</feature>
<reference evidence="2" key="1">
    <citation type="submission" date="2020-11" db="EMBL/GenBank/DDBJ databases">
        <authorList>
            <person name="Tran Van P."/>
        </authorList>
    </citation>
    <scope>NUCLEOTIDE SEQUENCE</scope>
</reference>